<feature type="transmembrane region" description="Helical" evidence="6">
    <location>
        <begin position="412"/>
        <end position="431"/>
    </location>
</feature>
<keyword evidence="3 6" id="KW-0812">Transmembrane</keyword>
<dbReference type="PRINTS" id="PR01988">
    <property type="entry name" value="EXPORTERBACE"/>
</dbReference>
<dbReference type="EMBL" id="SOCP01000016">
    <property type="protein sequence ID" value="TDV43200.1"/>
    <property type="molecule type" value="Genomic_DNA"/>
</dbReference>
<evidence type="ECO:0000256" key="2">
    <source>
        <dbReference type="ARBA" id="ARBA00022475"/>
    </source>
</evidence>
<feature type="transmembrane region" description="Helical" evidence="6">
    <location>
        <begin position="259"/>
        <end position="278"/>
    </location>
</feature>
<dbReference type="InterPro" id="IPR011701">
    <property type="entry name" value="MFS"/>
</dbReference>
<keyword evidence="2" id="KW-1003">Cell membrane</keyword>
<dbReference type="Gene3D" id="1.20.1250.20">
    <property type="entry name" value="MFS general substrate transporter like domains"/>
    <property type="match status" value="1"/>
</dbReference>
<evidence type="ECO:0000256" key="1">
    <source>
        <dbReference type="ARBA" id="ARBA00004651"/>
    </source>
</evidence>
<evidence type="ECO:0000256" key="4">
    <source>
        <dbReference type="ARBA" id="ARBA00022989"/>
    </source>
</evidence>
<keyword evidence="4 6" id="KW-1133">Transmembrane helix</keyword>
<dbReference type="PANTHER" id="PTHR23513">
    <property type="entry name" value="INTEGRAL MEMBRANE EFFLUX PROTEIN-RELATED"/>
    <property type="match status" value="1"/>
</dbReference>
<dbReference type="InterPro" id="IPR022324">
    <property type="entry name" value="Bacilysin_exporter_BacE_put"/>
</dbReference>
<dbReference type="OrthoDB" id="9815525at2"/>
<feature type="transmembrane region" description="Helical" evidence="6">
    <location>
        <begin position="198"/>
        <end position="215"/>
    </location>
</feature>
<feature type="transmembrane region" description="Helical" evidence="6">
    <location>
        <begin position="386"/>
        <end position="406"/>
    </location>
</feature>
<name>A0A4R7V2X3_9PSEU</name>
<evidence type="ECO:0000256" key="6">
    <source>
        <dbReference type="SAM" id="Phobius"/>
    </source>
</evidence>
<dbReference type="CDD" id="cd06173">
    <property type="entry name" value="MFS_MefA_like"/>
    <property type="match status" value="1"/>
</dbReference>
<feature type="transmembrane region" description="Helical" evidence="6">
    <location>
        <begin position="284"/>
        <end position="309"/>
    </location>
</feature>
<feature type="transmembrane region" description="Helical" evidence="6">
    <location>
        <begin position="129"/>
        <end position="151"/>
    </location>
</feature>
<comment type="subcellular location">
    <subcellularLocation>
        <location evidence="1">Cell membrane</location>
        <topology evidence="1">Multi-pass membrane protein</topology>
    </subcellularLocation>
</comment>
<gene>
    <name evidence="7" type="ORF">CLV71_116134</name>
</gene>
<sequence>MLSGVPPAARAAPPRRDWTDDTDLEAVRVRPRAVDEHDFRLLWAGDVVSHVGTQITLFALPVLAVATLEVTGSQIGLLQALYTLPFLLVPIPAGVWIERRPLLTVLIAGQLVCAALVLSVPVADVLDRLGLVQLYTVAVLGGAAIIVCDIAKVSLIPRLVHADRLAAANSRIAIGLAVGLTAGPVLASALTALGGPSLALTVDGVTYLVGIALLARLHHRDRPTAEPDAGRRQVLAEVRAGLRTVFGSPSIRNIAVHTALFNGGVQVLSVAIVVYFVRDLGYGSAAFGVAMLCGGAGAVLGAVVAPALIRRLGHGTTLLATIGVTVNAFWVLPSAHGSAATVVVLCGLAMVVGLAGGGVAGVTSVTVRQLLTPKALHARMNASYQLVNLSTTPIAAIVSGYLVDGVGARDTLWIAAGVLAISVVPLTHRAVRSLGTVVEPVPARQG</sequence>
<evidence type="ECO:0000256" key="3">
    <source>
        <dbReference type="ARBA" id="ARBA00022692"/>
    </source>
</evidence>
<dbReference type="PANTHER" id="PTHR23513:SF6">
    <property type="entry name" value="MAJOR FACILITATOR SUPERFAMILY ASSOCIATED DOMAIN-CONTAINING PROTEIN"/>
    <property type="match status" value="1"/>
</dbReference>
<comment type="caution">
    <text evidence="7">The sequence shown here is derived from an EMBL/GenBank/DDBJ whole genome shotgun (WGS) entry which is preliminary data.</text>
</comment>
<dbReference type="Proteomes" id="UP000294927">
    <property type="component" value="Unassembled WGS sequence"/>
</dbReference>
<dbReference type="AlphaFoldDB" id="A0A4R7V2X3"/>
<feature type="transmembrane region" description="Helical" evidence="6">
    <location>
        <begin position="316"/>
        <end position="333"/>
    </location>
</feature>
<evidence type="ECO:0000313" key="8">
    <source>
        <dbReference type="Proteomes" id="UP000294927"/>
    </source>
</evidence>
<evidence type="ECO:0000313" key="7">
    <source>
        <dbReference type="EMBL" id="TDV43200.1"/>
    </source>
</evidence>
<keyword evidence="8" id="KW-1185">Reference proteome</keyword>
<feature type="transmembrane region" description="Helical" evidence="6">
    <location>
        <begin position="339"/>
        <end position="365"/>
    </location>
</feature>
<dbReference type="SUPFAM" id="SSF103473">
    <property type="entry name" value="MFS general substrate transporter"/>
    <property type="match status" value="1"/>
</dbReference>
<feature type="transmembrane region" description="Helical" evidence="6">
    <location>
        <begin position="172"/>
        <end position="192"/>
    </location>
</feature>
<dbReference type="GO" id="GO:0005886">
    <property type="term" value="C:plasma membrane"/>
    <property type="evidence" value="ECO:0007669"/>
    <property type="project" value="UniProtKB-SubCell"/>
</dbReference>
<protein>
    <submittedName>
        <fullName evidence="7">Putative MFS family arabinose efflux permease</fullName>
    </submittedName>
</protein>
<organism evidence="7 8">
    <name type="scientific">Actinophytocola oryzae</name>
    <dbReference type="NCBI Taxonomy" id="502181"/>
    <lineage>
        <taxon>Bacteria</taxon>
        <taxon>Bacillati</taxon>
        <taxon>Actinomycetota</taxon>
        <taxon>Actinomycetes</taxon>
        <taxon>Pseudonocardiales</taxon>
        <taxon>Pseudonocardiaceae</taxon>
    </lineage>
</organism>
<evidence type="ECO:0000256" key="5">
    <source>
        <dbReference type="ARBA" id="ARBA00023136"/>
    </source>
</evidence>
<dbReference type="InterPro" id="IPR036259">
    <property type="entry name" value="MFS_trans_sf"/>
</dbReference>
<keyword evidence="5 6" id="KW-0472">Membrane</keyword>
<reference evidence="7 8" key="1">
    <citation type="submission" date="2019-03" db="EMBL/GenBank/DDBJ databases">
        <title>Genomic Encyclopedia of Archaeal and Bacterial Type Strains, Phase II (KMG-II): from individual species to whole genera.</title>
        <authorList>
            <person name="Goeker M."/>
        </authorList>
    </citation>
    <scope>NUCLEOTIDE SEQUENCE [LARGE SCALE GENOMIC DNA]</scope>
    <source>
        <strain evidence="7 8">DSM 45499</strain>
    </source>
</reference>
<dbReference type="GO" id="GO:0022857">
    <property type="term" value="F:transmembrane transporter activity"/>
    <property type="evidence" value="ECO:0007669"/>
    <property type="project" value="InterPro"/>
</dbReference>
<dbReference type="Pfam" id="PF07690">
    <property type="entry name" value="MFS_1"/>
    <property type="match status" value="1"/>
</dbReference>
<feature type="transmembrane region" description="Helical" evidence="6">
    <location>
        <begin position="102"/>
        <end position="123"/>
    </location>
</feature>
<proteinExistence type="predicted"/>
<feature type="transmembrane region" description="Helical" evidence="6">
    <location>
        <begin position="74"/>
        <end position="95"/>
    </location>
</feature>
<accession>A0A4R7V2X3</accession>